<dbReference type="SMART" id="SM01206">
    <property type="entry name" value="Fibrillarin"/>
    <property type="match status" value="1"/>
</dbReference>
<dbReference type="Gene3D" id="3.30.200.20">
    <property type="entry name" value="Phosphorylase Kinase, domain 1"/>
    <property type="match status" value="1"/>
</dbReference>
<dbReference type="GO" id="GO:0003723">
    <property type="term" value="F:RNA binding"/>
    <property type="evidence" value="ECO:0007669"/>
    <property type="project" value="UniProtKB-UniRule"/>
</dbReference>
<feature type="binding site" evidence="9">
    <location>
        <begin position="115"/>
        <end position="116"/>
    </location>
    <ligand>
        <name>S-adenosyl-L-methionine</name>
        <dbReference type="ChEBI" id="CHEBI:59789"/>
    </ligand>
</feature>
<evidence type="ECO:0000313" key="10">
    <source>
        <dbReference type="EMBL" id="HHP81917.1"/>
    </source>
</evidence>
<accession>A0A7C5TIM7</accession>
<keyword evidence="4 9" id="KW-0808">Transferase</keyword>
<reference evidence="10" key="1">
    <citation type="journal article" date="2020" name="mSystems">
        <title>Genome- and Community-Level Interaction Insights into Carbon Utilization and Element Cycling Functions of Hydrothermarchaeota in Hydrothermal Sediment.</title>
        <authorList>
            <person name="Zhou Z."/>
            <person name="Liu Y."/>
            <person name="Xu W."/>
            <person name="Pan J."/>
            <person name="Luo Z.H."/>
            <person name="Li M."/>
        </authorList>
    </citation>
    <scope>NUCLEOTIDE SEQUENCE [LARGE SCALE GENOMIC DNA]</scope>
    <source>
        <strain evidence="11">SpSt-1</strain>
        <strain evidence="10">SpSt-1121</strain>
    </source>
</reference>
<dbReference type="EMBL" id="DRZI01000193">
    <property type="protein sequence ID" value="HHP81917.1"/>
    <property type="molecule type" value="Genomic_DNA"/>
</dbReference>
<dbReference type="InterPro" id="IPR029063">
    <property type="entry name" value="SAM-dependent_MTases_sf"/>
</dbReference>
<gene>
    <name evidence="9" type="primary">flpA</name>
    <name evidence="11" type="ORF">ENL47_05030</name>
    <name evidence="10" type="ORF">ENM84_04550</name>
</gene>
<comment type="function">
    <text evidence="7 9">Involved in pre-rRNA and tRNA processing. Utilizes the methyl donor S-adenosyl-L-methionine to catalyze the site-specific 2'-hydroxyl methylation of ribose moieties in rRNA and tRNA. Site specificity is provided by a guide RNA that base pairs with the substrate. Methylation occurs at a characteristic distance from the sequence involved in base pairing with the guide RNA.</text>
</comment>
<name>A0A7C5TIM7_9CREN</name>
<evidence type="ECO:0000256" key="5">
    <source>
        <dbReference type="ARBA" id="ARBA00022694"/>
    </source>
</evidence>
<evidence type="ECO:0000256" key="3">
    <source>
        <dbReference type="ARBA" id="ARBA00022603"/>
    </source>
</evidence>
<evidence type="ECO:0000256" key="2">
    <source>
        <dbReference type="ARBA" id="ARBA00022552"/>
    </source>
</evidence>
<proteinExistence type="inferred from homology"/>
<dbReference type="InterPro" id="IPR020813">
    <property type="entry name" value="Fibrillarin_CS"/>
</dbReference>
<dbReference type="PRINTS" id="PR00052">
    <property type="entry name" value="FIBRILLARIN"/>
</dbReference>
<evidence type="ECO:0000256" key="9">
    <source>
        <dbReference type="HAMAP-Rule" id="MF_00351"/>
    </source>
</evidence>
<dbReference type="GO" id="GO:0000494">
    <property type="term" value="P:box C/D sno(s)RNA 3'-end processing"/>
    <property type="evidence" value="ECO:0007669"/>
    <property type="project" value="TreeGrafter"/>
</dbReference>
<feature type="binding site" evidence="9">
    <location>
        <begin position="160"/>
        <end position="163"/>
    </location>
    <ligand>
        <name>S-adenosyl-L-methionine</name>
        <dbReference type="ChEBI" id="CHEBI:59789"/>
    </ligand>
</feature>
<dbReference type="PIRSF" id="PIRSF006540">
    <property type="entry name" value="Nop17p"/>
    <property type="match status" value="1"/>
</dbReference>
<keyword evidence="3 9" id="KW-0489">Methyltransferase</keyword>
<evidence type="ECO:0000256" key="1">
    <source>
        <dbReference type="ARBA" id="ARBA00010632"/>
    </source>
</evidence>
<organism evidence="10">
    <name type="scientific">Ignisphaera aggregans</name>
    <dbReference type="NCBI Taxonomy" id="334771"/>
    <lineage>
        <taxon>Archaea</taxon>
        <taxon>Thermoproteota</taxon>
        <taxon>Thermoprotei</taxon>
        <taxon>Desulfurococcales</taxon>
        <taxon>Desulfurococcaceae</taxon>
        <taxon>Ignisphaera</taxon>
    </lineage>
</organism>
<comment type="similarity">
    <text evidence="1 9">Belongs to the methyltransferase superfamily. Fibrillarin family.</text>
</comment>
<keyword evidence="6 9" id="KW-0694">RNA-binding</keyword>
<feature type="binding site" evidence="9">
    <location>
        <begin position="96"/>
        <end position="97"/>
    </location>
    <ligand>
        <name>S-adenosyl-L-methionine</name>
        <dbReference type="ChEBI" id="CHEBI:59789"/>
    </ligand>
</feature>
<dbReference type="PANTHER" id="PTHR10335">
    <property type="entry name" value="RRNA 2-O-METHYLTRANSFERASE FIBRILLARIN"/>
    <property type="match status" value="1"/>
</dbReference>
<evidence type="ECO:0000256" key="8">
    <source>
        <dbReference type="ARBA" id="ARBA00063440"/>
    </source>
</evidence>
<dbReference type="CDD" id="cd02440">
    <property type="entry name" value="AdoMet_MTases"/>
    <property type="match status" value="1"/>
</dbReference>
<dbReference type="EC" id="2.1.1.-" evidence="9"/>
<dbReference type="GO" id="GO:0008033">
    <property type="term" value="P:tRNA processing"/>
    <property type="evidence" value="ECO:0007669"/>
    <property type="project" value="UniProtKB-UniRule"/>
</dbReference>
<comment type="caution">
    <text evidence="10">The sequence shown here is derived from an EMBL/GenBank/DDBJ whole genome shotgun (WGS) entry which is preliminary data.</text>
</comment>
<evidence type="ECO:0000256" key="6">
    <source>
        <dbReference type="ARBA" id="ARBA00022884"/>
    </source>
</evidence>
<evidence type="ECO:0000256" key="4">
    <source>
        <dbReference type="ARBA" id="ARBA00022679"/>
    </source>
</evidence>
<dbReference type="GO" id="GO:1990259">
    <property type="term" value="F:histone H2AQ104 methyltransferase activity"/>
    <property type="evidence" value="ECO:0007669"/>
    <property type="project" value="TreeGrafter"/>
</dbReference>
<dbReference type="GO" id="GO:0008649">
    <property type="term" value="F:rRNA methyltransferase activity"/>
    <property type="evidence" value="ECO:0007669"/>
    <property type="project" value="TreeGrafter"/>
</dbReference>
<keyword evidence="5 9" id="KW-0819">tRNA processing</keyword>
<dbReference type="NCBIfam" id="NF003275">
    <property type="entry name" value="PRK04266.1-1"/>
    <property type="match status" value="1"/>
</dbReference>
<evidence type="ECO:0000313" key="11">
    <source>
        <dbReference type="EMBL" id="HHR96170.1"/>
    </source>
</evidence>
<dbReference type="FunFam" id="3.30.200.20:FF:000613">
    <property type="entry name" value="Fibrillarin-like rRNA/tRNA 2'-O-methyltransferase"/>
    <property type="match status" value="1"/>
</dbReference>
<protein>
    <recommendedName>
        <fullName evidence="9">Fibrillarin-like rRNA/tRNA 2'-O-methyltransferase</fullName>
        <ecNumber evidence="9">2.1.1.-</ecNumber>
    </recommendedName>
</protein>
<keyword evidence="2 9" id="KW-0698">rRNA processing</keyword>
<dbReference type="NCBIfam" id="NF003276">
    <property type="entry name" value="PRK04266.1-2"/>
    <property type="match status" value="1"/>
</dbReference>
<dbReference type="EMBL" id="DRUB01000092">
    <property type="protein sequence ID" value="HHR96170.1"/>
    <property type="molecule type" value="Genomic_DNA"/>
</dbReference>
<feature type="binding site" evidence="9">
    <location>
        <begin position="140"/>
        <end position="141"/>
    </location>
    <ligand>
        <name>S-adenosyl-L-methionine</name>
        <dbReference type="ChEBI" id="CHEBI:59789"/>
    </ligand>
</feature>
<dbReference type="Gene3D" id="3.40.50.150">
    <property type="entry name" value="Vaccinia Virus protein VP39"/>
    <property type="match status" value="1"/>
</dbReference>
<dbReference type="Pfam" id="PF01269">
    <property type="entry name" value="Fibrillarin"/>
    <property type="match status" value="1"/>
</dbReference>
<dbReference type="SUPFAM" id="SSF53335">
    <property type="entry name" value="S-adenosyl-L-methionine-dependent methyltransferases"/>
    <property type="match status" value="1"/>
</dbReference>
<comment type="subunit">
    <text evidence="8">Interacts with nop5. Component of box C/D small ribonucleoprotein (sRNP) particles that contain rpl7ae, FlpA and nop5, plus a guide RNA. These sRNP particles form homodimers, giving rise to an asymmetric holoenzyme.</text>
</comment>
<dbReference type="NCBIfam" id="NF003277">
    <property type="entry name" value="PRK04266.1-3"/>
    <property type="match status" value="1"/>
</dbReference>
<dbReference type="AlphaFoldDB" id="A0A7C5TIM7"/>
<sequence>MVYIVSLTSVVKLYEHDRYRRVYVVELEDGSTRLATKNLTPGKRVYGEYLFRVGEDEYREWNAYRSKLAAALVKGLKELPVKEAHRILYLGAGSGTTVSHISDIVGLMGRIYAVEFAPRVMRELIVVADDRRNIIPILEDARMPRRYRFIVEEVDGLYADVAQPEQASIVADNADMYLRDGGWLLLAIKARSIDVTAEPSEVYKREIDVLQARGFEIVDVVHLEPFDRDHAMVYAIYHRKR</sequence>
<dbReference type="InterPro" id="IPR000692">
    <property type="entry name" value="Fibrillarin"/>
</dbReference>
<dbReference type="PANTHER" id="PTHR10335:SF17">
    <property type="entry name" value="FIBRILLARIN"/>
    <property type="match status" value="1"/>
</dbReference>
<dbReference type="PROSITE" id="PS00566">
    <property type="entry name" value="FIBRILLARIN"/>
    <property type="match status" value="1"/>
</dbReference>
<evidence type="ECO:0000256" key="7">
    <source>
        <dbReference type="ARBA" id="ARBA00057806"/>
    </source>
</evidence>
<dbReference type="HAMAP" id="MF_00351">
    <property type="entry name" value="RNA_methyltransf_FlpA"/>
    <property type="match status" value="1"/>
</dbReference>